<evidence type="ECO:0000256" key="3">
    <source>
        <dbReference type="ARBA" id="ARBA00023163"/>
    </source>
</evidence>
<dbReference type="InterPro" id="IPR036271">
    <property type="entry name" value="Tet_transcr_reg_TetR-rel_C_sf"/>
</dbReference>
<dbReference type="GO" id="GO:0003700">
    <property type="term" value="F:DNA-binding transcription factor activity"/>
    <property type="evidence" value="ECO:0007669"/>
    <property type="project" value="TreeGrafter"/>
</dbReference>
<dbReference type="HOGENOM" id="CLU_069356_12_4_11"/>
<proteinExistence type="predicted"/>
<dbReference type="Pfam" id="PF17932">
    <property type="entry name" value="TetR_C_24"/>
    <property type="match status" value="1"/>
</dbReference>
<protein>
    <submittedName>
        <fullName evidence="7">Transcriptional regulator, TetR family</fullName>
    </submittedName>
</protein>
<dbReference type="Gene3D" id="1.10.357.10">
    <property type="entry name" value="Tetracycline Repressor, domain 2"/>
    <property type="match status" value="1"/>
</dbReference>
<reference evidence="7 8" key="2">
    <citation type="journal article" date="2010" name="Stand. Genomic Sci.">
        <title>Complete genome sequence of Nakamurella multipartita type strain (Y-104).</title>
        <authorList>
            <person name="Tice H."/>
            <person name="Mayilraj S."/>
            <person name="Sims D."/>
            <person name="Lapidus A."/>
            <person name="Nolan M."/>
            <person name="Lucas S."/>
            <person name="Glavina Del Rio T."/>
            <person name="Copeland A."/>
            <person name="Cheng J.F."/>
            <person name="Meincke L."/>
            <person name="Bruce D."/>
            <person name="Goodwin L."/>
            <person name="Pitluck S."/>
            <person name="Ivanova N."/>
            <person name="Mavromatis K."/>
            <person name="Ovchinnikova G."/>
            <person name="Pati A."/>
            <person name="Chen A."/>
            <person name="Palaniappan K."/>
            <person name="Land M."/>
            <person name="Hauser L."/>
            <person name="Chang Y.J."/>
            <person name="Jeffries C.D."/>
            <person name="Detter J.C."/>
            <person name="Brettin T."/>
            <person name="Rohde M."/>
            <person name="Goker M."/>
            <person name="Bristow J."/>
            <person name="Eisen J.A."/>
            <person name="Markowitz V."/>
            <person name="Hugenholtz P."/>
            <person name="Kyrpides N.C."/>
            <person name="Klenk H.P."/>
            <person name="Chen F."/>
        </authorList>
    </citation>
    <scope>NUCLEOTIDE SEQUENCE [LARGE SCALE GENOMIC DNA]</scope>
    <source>
        <strain evidence="8">ATCC 700099 / DSM 44233 / CIP 104796 / JCM 9543 / NBRC 105858 / Y-104</strain>
    </source>
</reference>
<dbReference type="eggNOG" id="COG1309">
    <property type="taxonomic scope" value="Bacteria"/>
</dbReference>
<dbReference type="InterPro" id="IPR009057">
    <property type="entry name" value="Homeodomain-like_sf"/>
</dbReference>
<evidence type="ECO:0000313" key="8">
    <source>
        <dbReference type="Proteomes" id="UP000002218"/>
    </source>
</evidence>
<dbReference type="KEGG" id="nml:Namu_2483"/>
<feature type="DNA-binding region" description="H-T-H motif" evidence="4">
    <location>
        <begin position="50"/>
        <end position="69"/>
    </location>
</feature>
<dbReference type="InterPro" id="IPR050109">
    <property type="entry name" value="HTH-type_TetR-like_transc_reg"/>
</dbReference>
<name>C8X6J6_NAKMY</name>
<dbReference type="InterPro" id="IPR041490">
    <property type="entry name" value="KstR2_TetR_C"/>
</dbReference>
<keyword evidence="2 4" id="KW-0238">DNA-binding</keyword>
<dbReference type="AlphaFoldDB" id="C8X6J6"/>
<dbReference type="RefSeq" id="WP_015747739.1">
    <property type="nucleotide sequence ID" value="NC_013235.1"/>
</dbReference>
<evidence type="ECO:0000256" key="2">
    <source>
        <dbReference type="ARBA" id="ARBA00023125"/>
    </source>
</evidence>
<dbReference type="Gene3D" id="1.10.10.60">
    <property type="entry name" value="Homeodomain-like"/>
    <property type="match status" value="1"/>
</dbReference>
<keyword evidence="3" id="KW-0804">Transcription</keyword>
<gene>
    <name evidence="7" type="ordered locus">Namu_2483</name>
</gene>
<dbReference type="FunCoup" id="C8X6J6">
    <property type="interactions" value="3"/>
</dbReference>
<reference evidence="8" key="1">
    <citation type="submission" date="2009-09" db="EMBL/GenBank/DDBJ databases">
        <title>The complete genome of Nakamurella multipartita DSM 44233.</title>
        <authorList>
            <consortium name="US DOE Joint Genome Institute (JGI-PGF)"/>
            <person name="Lucas S."/>
            <person name="Copeland A."/>
            <person name="Lapidus A."/>
            <person name="Glavina del Rio T."/>
            <person name="Dalin E."/>
            <person name="Tice H."/>
            <person name="Bruce D."/>
            <person name="Goodwin L."/>
            <person name="Pitluck S."/>
            <person name="Kyrpides N."/>
            <person name="Mavromatis K."/>
            <person name="Ivanova N."/>
            <person name="Ovchinnikova G."/>
            <person name="Sims D."/>
            <person name="Meincke L."/>
            <person name="Brettin T."/>
            <person name="Detter J.C."/>
            <person name="Han C."/>
            <person name="Larimer F."/>
            <person name="Land M."/>
            <person name="Hauser L."/>
            <person name="Markowitz V."/>
            <person name="Cheng J.-F."/>
            <person name="Hugenholtz P."/>
            <person name="Woyke T."/>
            <person name="Wu D."/>
            <person name="Klenk H.-P."/>
            <person name="Eisen J.A."/>
        </authorList>
    </citation>
    <scope>NUCLEOTIDE SEQUENCE [LARGE SCALE GENOMIC DNA]</scope>
    <source>
        <strain evidence="8">ATCC 700099 / DSM 44233 / CIP 104796 / JCM 9543 / NBRC 105858 / Y-104</strain>
    </source>
</reference>
<organism evidence="7 8">
    <name type="scientific">Nakamurella multipartita (strain ATCC 700099 / DSM 44233 / CIP 104796 / JCM 9543 / NBRC 105858 / Y-104)</name>
    <name type="common">Microsphaera multipartita</name>
    <dbReference type="NCBI Taxonomy" id="479431"/>
    <lineage>
        <taxon>Bacteria</taxon>
        <taxon>Bacillati</taxon>
        <taxon>Actinomycetota</taxon>
        <taxon>Actinomycetes</taxon>
        <taxon>Nakamurellales</taxon>
        <taxon>Nakamurellaceae</taxon>
        <taxon>Nakamurella</taxon>
    </lineage>
</organism>
<feature type="region of interest" description="Disordered" evidence="5">
    <location>
        <begin position="1"/>
        <end position="23"/>
    </location>
</feature>
<evidence type="ECO:0000256" key="1">
    <source>
        <dbReference type="ARBA" id="ARBA00023015"/>
    </source>
</evidence>
<dbReference type="Pfam" id="PF00440">
    <property type="entry name" value="TetR_N"/>
    <property type="match status" value="1"/>
</dbReference>
<dbReference type="InParanoid" id="C8X6J6"/>
<dbReference type="InterPro" id="IPR001647">
    <property type="entry name" value="HTH_TetR"/>
</dbReference>
<dbReference type="PANTHER" id="PTHR30055:SF234">
    <property type="entry name" value="HTH-TYPE TRANSCRIPTIONAL REGULATOR BETI"/>
    <property type="match status" value="1"/>
</dbReference>
<dbReference type="Proteomes" id="UP000002218">
    <property type="component" value="Chromosome"/>
</dbReference>
<dbReference type="STRING" id="479431.Namu_2483"/>
<dbReference type="SUPFAM" id="SSF46689">
    <property type="entry name" value="Homeodomain-like"/>
    <property type="match status" value="1"/>
</dbReference>
<dbReference type="SUPFAM" id="SSF48498">
    <property type="entry name" value="Tetracyclin repressor-like, C-terminal domain"/>
    <property type="match status" value="1"/>
</dbReference>
<keyword evidence="8" id="KW-1185">Reference proteome</keyword>
<keyword evidence="1" id="KW-0805">Transcription regulation</keyword>
<dbReference type="PRINTS" id="PR00455">
    <property type="entry name" value="HTHTETR"/>
</dbReference>
<evidence type="ECO:0000256" key="4">
    <source>
        <dbReference type="PROSITE-ProRule" id="PRU00335"/>
    </source>
</evidence>
<sequence>MAASPNRMDPTAGAADARRVPRGRPARYSREELLGLIVAVFNQHGYEAASMADLAAATGLTKSAFYHHFTSKEELLSMAVDRALTALSDALDRTMQAADLPPVDRLEQAVRSTAQTLIDELPYVTLLLRIRGNTEVERAALTRRRAIDDRLAALVRAAADAGQIRPDIEPRLVSRLLFGMINSIHEWYRPGSRTNSRQSIVDGAVGLALDGLRPRTG</sequence>
<dbReference type="PANTHER" id="PTHR30055">
    <property type="entry name" value="HTH-TYPE TRANSCRIPTIONAL REGULATOR RUTR"/>
    <property type="match status" value="1"/>
</dbReference>
<dbReference type="EMBL" id="CP001737">
    <property type="protein sequence ID" value="ACV78851.1"/>
    <property type="molecule type" value="Genomic_DNA"/>
</dbReference>
<evidence type="ECO:0000256" key="5">
    <source>
        <dbReference type="SAM" id="MobiDB-lite"/>
    </source>
</evidence>
<feature type="domain" description="HTH tetR-type" evidence="6">
    <location>
        <begin position="27"/>
        <end position="87"/>
    </location>
</feature>
<evidence type="ECO:0000313" key="7">
    <source>
        <dbReference type="EMBL" id="ACV78851.1"/>
    </source>
</evidence>
<dbReference type="PROSITE" id="PS50977">
    <property type="entry name" value="HTH_TETR_2"/>
    <property type="match status" value="1"/>
</dbReference>
<accession>C8X6J6</accession>
<dbReference type="GO" id="GO:0000976">
    <property type="term" value="F:transcription cis-regulatory region binding"/>
    <property type="evidence" value="ECO:0007669"/>
    <property type="project" value="TreeGrafter"/>
</dbReference>
<evidence type="ECO:0000259" key="6">
    <source>
        <dbReference type="PROSITE" id="PS50977"/>
    </source>
</evidence>